<dbReference type="EMBL" id="NGJN01000002">
    <property type="protein sequence ID" value="OZV69743.1"/>
    <property type="molecule type" value="Genomic_DNA"/>
</dbReference>
<dbReference type="Proteomes" id="UP000216840">
    <property type="component" value="Unassembled WGS sequence"/>
</dbReference>
<keyword evidence="2" id="KW-1185">Reference proteome</keyword>
<dbReference type="AlphaFoldDB" id="A0A265UWP9"/>
<gene>
    <name evidence="1" type="ORF">CA834_03735</name>
</gene>
<dbReference type="SUPFAM" id="SSF117991">
    <property type="entry name" value="YbeD/HP0495-like"/>
    <property type="match status" value="1"/>
</dbReference>
<name>A0A265UWP9_9FLAO</name>
<protein>
    <recommendedName>
        <fullName evidence="3">DUF493 domain-containing protein</fullName>
    </recommendedName>
</protein>
<comment type="caution">
    <text evidence="1">The sequence shown here is derived from an EMBL/GenBank/DDBJ whole genome shotgun (WGS) entry which is preliminary data.</text>
</comment>
<dbReference type="Pfam" id="PF04359">
    <property type="entry name" value="DUF493"/>
    <property type="match status" value="1"/>
</dbReference>
<dbReference type="InterPro" id="IPR007454">
    <property type="entry name" value="UPF0250_YbeD-like"/>
</dbReference>
<evidence type="ECO:0000313" key="2">
    <source>
        <dbReference type="Proteomes" id="UP000216840"/>
    </source>
</evidence>
<organism evidence="1 2">
    <name type="scientific">Winogradskyella aurantia</name>
    <dbReference type="NCBI Taxonomy" id="1915063"/>
    <lineage>
        <taxon>Bacteria</taxon>
        <taxon>Pseudomonadati</taxon>
        <taxon>Bacteroidota</taxon>
        <taxon>Flavobacteriia</taxon>
        <taxon>Flavobacteriales</taxon>
        <taxon>Flavobacteriaceae</taxon>
        <taxon>Winogradskyella</taxon>
    </lineage>
</organism>
<dbReference type="OrthoDB" id="5616097at2"/>
<sequence>MDENRKTEEFYIKLKGQLQDTALWPTEYLYKFIVITEEAKIDELKSLFNHQGAVITTRLSKNGKYTSVSVNVRMKNPDAVIVKYKEVAAKIEGVISL</sequence>
<evidence type="ECO:0000313" key="1">
    <source>
        <dbReference type="EMBL" id="OZV69743.1"/>
    </source>
</evidence>
<evidence type="ECO:0008006" key="3">
    <source>
        <dbReference type="Google" id="ProtNLM"/>
    </source>
</evidence>
<reference evidence="1 2" key="1">
    <citation type="submission" date="2017-05" db="EMBL/GenBank/DDBJ databases">
        <title>The draft genome sequence of Idiomarina salinarum WNB302.</title>
        <authorList>
            <person name="Sun Y."/>
            <person name="Chen B."/>
            <person name="Du Z."/>
        </authorList>
    </citation>
    <scope>NUCLEOTIDE SEQUENCE [LARGE SCALE GENOMIC DNA]</scope>
    <source>
        <strain evidence="1 2">WNB302</strain>
    </source>
</reference>
<dbReference type="InterPro" id="IPR027471">
    <property type="entry name" value="YbeD-like_sf"/>
</dbReference>
<dbReference type="RefSeq" id="WP_094967335.1">
    <property type="nucleotide sequence ID" value="NZ_NGJN01000002.1"/>
</dbReference>
<proteinExistence type="predicted"/>
<dbReference type="Gene3D" id="3.30.70.260">
    <property type="match status" value="1"/>
</dbReference>
<accession>A0A265UWP9</accession>